<protein>
    <submittedName>
        <fullName evidence="2">Uncharacterized protein</fullName>
    </submittedName>
</protein>
<feature type="transmembrane region" description="Helical" evidence="1">
    <location>
        <begin position="12"/>
        <end position="33"/>
    </location>
</feature>
<name>A0A0F7LAH2_9VIRU</name>
<evidence type="ECO:0000313" key="2">
    <source>
        <dbReference type="EMBL" id="AKH48553.1"/>
    </source>
</evidence>
<sequence length="53" mass="5957">MPNGLFDVSNCISKSVITASTFILSIRTLYYFLRMMSAPLRPYIAETTPIKIA</sequence>
<keyword evidence="1" id="KW-1133">Transmembrane helix</keyword>
<evidence type="ECO:0000256" key="1">
    <source>
        <dbReference type="SAM" id="Phobius"/>
    </source>
</evidence>
<organism evidence="2">
    <name type="scientific">uncultured marine virus</name>
    <dbReference type="NCBI Taxonomy" id="186617"/>
    <lineage>
        <taxon>Viruses</taxon>
        <taxon>environmental samples</taxon>
    </lineage>
</organism>
<proteinExistence type="predicted"/>
<accession>A0A0F7LAH2</accession>
<dbReference type="EMBL" id="KR029605">
    <property type="protein sequence ID" value="AKH48553.1"/>
    <property type="molecule type" value="Genomic_DNA"/>
</dbReference>
<keyword evidence="1" id="KW-0812">Transmembrane</keyword>
<reference evidence="2" key="1">
    <citation type="journal article" date="2015" name="Front. Microbiol.">
        <title>Combining genomic sequencing methods to explore viral diversity and reveal potential virus-host interactions.</title>
        <authorList>
            <person name="Chow C.E."/>
            <person name="Winget D.M."/>
            <person name="White R.A.III."/>
            <person name="Hallam S.J."/>
            <person name="Suttle C.A."/>
        </authorList>
    </citation>
    <scope>NUCLEOTIDE SEQUENCE</scope>
    <source>
        <strain evidence="2">Oxic1_10</strain>
    </source>
</reference>
<reference evidence="2" key="2">
    <citation type="submission" date="2015-03" db="EMBL/GenBank/DDBJ databases">
        <authorList>
            <person name="Chow C.-E.T."/>
            <person name="Winget D.M."/>
            <person name="White R.A.III."/>
            <person name="Hallam S.J."/>
            <person name="Suttle C.A."/>
        </authorList>
    </citation>
    <scope>NUCLEOTIDE SEQUENCE</scope>
    <source>
        <strain evidence="2">Oxic1_10</strain>
    </source>
</reference>
<keyword evidence="1" id="KW-0472">Membrane</keyword>